<organism evidence="1 2">
    <name type="scientific">Psilocybe cubensis</name>
    <name type="common">Psychedelic mushroom</name>
    <name type="synonym">Stropharia cubensis</name>
    <dbReference type="NCBI Taxonomy" id="181762"/>
    <lineage>
        <taxon>Eukaryota</taxon>
        <taxon>Fungi</taxon>
        <taxon>Dikarya</taxon>
        <taxon>Basidiomycota</taxon>
        <taxon>Agaricomycotina</taxon>
        <taxon>Agaricomycetes</taxon>
        <taxon>Agaricomycetidae</taxon>
        <taxon>Agaricales</taxon>
        <taxon>Agaricineae</taxon>
        <taxon>Strophariaceae</taxon>
        <taxon>Psilocybe</taxon>
    </lineage>
</organism>
<dbReference type="EMBL" id="JAFIQS020000001">
    <property type="protein sequence ID" value="KAH9486728.1"/>
    <property type="molecule type" value="Genomic_DNA"/>
</dbReference>
<evidence type="ECO:0000313" key="1">
    <source>
        <dbReference type="EMBL" id="KAH9486728.1"/>
    </source>
</evidence>
<gene>
    <name evidence="1" type="ORF">JR316_0000793</name>
</gene>
<dbReference type="Proteomes" id="UP000664032">
    <property type="component" value="Unassembled WGS sequence"/>
</dbReference>
<sequence>MAFTQNAGRLLVPLAVGVAALQASLYDVPGGYRAVMFDRFSGVSDKATGEGTHFLVPWLQRAILYDCRIKPRNISTTTGSKDMQMVSITLRVLSRPDLEHLPKIYQSLGLDYDERVLPSIGNEVLKSIVAQFDAAELITQREVVSSRIRADLLQRAGEFNIKLEDVSITHLTFGKEFTQAVEAKQIAQQDAERAKFIVEKADQERQAAVIRAEGEAEAALTISKALEKAGDAFVALRKIEASKAIAQSLSNNPNVAYIPSGSGNFILALDCHLVCLCISRLPFLFSSPLSSLSSLLFFLSCDGLLSYTISQFSVFCLIFSLIFLNHESNGHG</sequence>
<evidence type="ECO:0000313" key="2">
    <source>
        <dbReference type="Proteomes" id="UP000664032"/>
    </source>
</evidence>
<keyword evidence="2" id="KW-1185">Reference proteome</keyword>
<proteinExistence type="predicted"/>
<reference evidence="1" key="1">
    <citation type="submission" date="2021-10" db="EMBL/GenBank/DDBJ databases">
        <title>Psilocybe cubensis genome.</title>
        <authorList>
            <person name="Mckernan K.J."/>
            <person name="Crawford S."/>
            <person name="Trippe A."/>
            <person name="Kane L.T."/>
            <person name="Mclaughlin S."/>
        </authorList>
    </citation>
    <scope>NUCLEOTIDE SEQUENCE</scope>
    <source>
        <strain evidence="1">MGC-MH-2018</strain>
    </source>
</reference>
<protein>
    <submittedName>
        <fullName evidence="1">Prohibitin-1, subunit of the prohibitin complex (Phb1p-Phb2p)</fullName>
    </submittedName>
</protein>
<comment type="caution">
    <text evidence="1">The sequence shown here is derived from an EMBL/GenBank/DDBJ whole genome shotgun (WGS) entry which is preliminary data.</text>
</comment>
<name>A0ACB8HFN4_PSICU</name>
<accession>A0ACB8HFN4</accession>